<dbReference type="InterPro" id="IPR050250">
    <property type="entry name" value="Macrolide_Exporter_MacB"/>
</dbReference>
<feature type="transmembrane region" description="Helical" evidence="6">
    <location>
        <begin position="740"/>
        <end position="758"/>
    </location>
</feature>
<keyword evidence="3 6" id="KW-0812">Transmembrane</keyword>
<keyword evidence="5 6" id="KW-0472">Membrane</keyword>
<evidence type="ECO:0000256" key="2">
    <source>
        <dbReference type="ARBA" id="ARBA00022475"/>
    </source>
</evidence>
<evidence type="ECO:0008006" key="11">
    <source>
        <dbReference type="Google" id="ProtNLM"/>
    </source>
</evidence>
<evidence type="ECO:0000256" key="1">
    <source>
        <dbReference type="ARBA" id="ARBA00004651"/>
    </source>
</evidence>
<evidence type="ECO:0000313" key="10">
    <source>
        <dbReference type="Proteomes" id="UP000218767"/>
    </source>
</evidence>
<evidence type="ECO:0000259" key="8">
    <source>
        <dbReference type="Pfam" id="PF12704"/>
    </source>
</evidence>
<feature type="domain" description="MacB-like periplasmic core" evidence="8">
    <location>
        <begin position="24"/>
        <end position="243"/>
    </location>
</feature>
<dbReference type="GO" id="GO:0022857">
    <property type="term" value="F:transmembrane transporter activity"/>
    <property type="evidence" value="ECO:0007669"/>
    <property type="project" value="TreeGrafter"/>
</dbReference>
<gene>
    <name evidence="9" type="ORF">COB20_08710</name>
</gene>
<feature type="transmembrane region" description="Helical" evidence="6">
    <location>
        <begin position="708"/>
        <end position="728"/>
    </location>
</feature>
<protein>
    <recommendedName>
        <fullName evidence="11">ABC transporter permease</fullName>
    </recommendedName>
</protein>
<dbReference type="EMBL" id="NVUL01000048">
    <property type="protein sequence ID" value="PCI77133.1"/>
    <property type="molecule type" value="Genomic_DNA"/>
</dbReference>
<dbReference type="Pfam" id="PF02687">
    <property type="entry name" value="FtsX"/>
    <property type="match status" value="2"/>
</dbReference>
<evidence type="ECO:0000259" key="7">
    <source>
        <dbReference type="Pfam" id="PF02687"/>
    </source>
</evidence>
<comment type="caution">
    <text evidence="9">The sequence shown here is derived from an EMBL/GenBank/DDBJ whole genome shotgun (WGS) entry which is preliminary data.</text>
</comment>
<feature type="transmembrane region" description="Helical" evidence="6">
    <location>
        <begin position="764"/>
        <end position="784"/>
    </location>
</feature>
<feature type="transmembrane region" description="Helical" evidence="6">
    <location>
        <begin position="352"/>
        <end position="374"/>
    </location>
</feature>
<dbReference type="PANTHER" id="PTHR30572:SF18">
    <property type="entry name" value="ABC-TYPE MACROLIDE FAMILY EXPORT SYSTEM PERMEASE COMPONENT 2"/>
    <property type="match status" value="1"/>
</dbReference>
<organism evidence="9 10">
    <name type="scientific">SAR86 cluster bacterium</name>
    <dbReference type="NCBI Taxonomy" id="2030880"/>
    <lineage>
        <taxon>Bacteria</taxon>
        <taxon>Pseudomonadati</taxon>
        <taxon>Pseudomonadota</taxon>
        <taxon>Gammaproteobacteria</taxon>
        <taxon>SAR86 cluster</taxon>
    </lineage>
</organism>
<dbReference type="Proteomes" id="UP000218767">
    <property type="component" value="Unassembled WGS sequence"/>
</dbReference>
<dbReference type="PANTHER" id="PTHR30572">
    <property type="entry name" value="MEMBRANE COMPONENT OF TRANSPORTER-RELATED"/>
    <property type="match status" value="1"/>
</dbReference>
<evidence type="ECO:0000256" key="6">
    <source>
        <dbReference type="SAM" id="Phobius"/>
    </source>
</evidence>
<reference evidence="10" key="1">
    <citation type="submission" date="2017-08" db="EMBL/GenBank/DDBJ databases">
        <title>A dynamic microbial community with high functional redundancy inhabits the cold, oxic subseafloor aquifer.</title>
        <authorList>
            <person name="Tully B.J."/>
            <person name="Wheat C.G."/>
            <person name="Glazer B.T."/>
            <person name="Huber J.A."/>
        </authorList>
    </citation>
    <scope>NUCLEOTIDE SEQUENCE [LARGE SCALE GENOMIC DNA]</scope>
</reference>
<evidence type="ECO:0000313" key="9">
    <source>
        <dbReference type="EMBL" id="PCI77133.1"/>
    </source>
</evidence>
<comment type="subcellular location">
    <subcellularLocation>
        <location evidence="1">Cell membrane</location>
        <topology evidence="1">Multi-pass membrane protein</topology>
    </subcellularLocation>
</comment>
<accession>A0A2A4X3E7</accession>
<evidence type="ECO:0000256" key="4">
    <source>
        <dbReference type="ARBA" id="ARBA00022989"/>
    </source>
</evidence>
<feature type="transmembrane region" description="Helical" evidence="6">
    <location>
        <begin position="28"/>
        <end position="49"/>
    </location>
</feature>
<feature type="domain" description="ABC3 transporter permease C-terminal" evidence="7">
    <location>
        <begin position="711"/>
        <end position="824"/>
    </location>
</feature>
<proteinExistence type="predicted"/>
<keyword evidence="2" id="KW-1003">Cell membrane</keyword>
<dbReference type="Pfam" id="PF12704">
    <property type="entry name" value="MacB_PCD"/>
    <property type="match status" value="1"/>
</dbReference>
<feature type="transmembrane region" description="Helical" evidence="6">
    <location>
        <begin position="394"/>
        <end position="417"/>
    </location>
</feature>
<dbReference type="AlphaFoldDB" id="A0A2A4X3E7"/>
<feature type="transmembrane region" description="Helical" evidence="6">
    <location>
        <begin position="796"/>
        <end position="820"/>
    </location>
</feature>
<dbReference type="InterPro" id="IPR003838">
    <property type="entry name" value="ABC3_permease_C"/>
</dbReference>
<evidence type="ECO:0000256" key="5">
    <source>
        <dbReference type="ARBA" id="ARBA00023136"/>
    </source>
</evidence>
<dbReference type="InterPro" id="IPR025857">
    <property type="entry name" value="MacB_PCD"/>
</dbReference>
<dbReference type="GO" id="GO:0005886">
    <property type="term" value="C:plasma membrane"/>
    <property type="evidence" value="ECO:0007669"/>
    <property type="project" value="UniProtKB-SubCell"/>
</dbReference>
<keyword evidence="4 6" id="KW-1133">Transmembrane helix</keyword>
<evidence type="ECO:0000256" key="3">
    <source>
        <dbReference type="ARBA" id="ARBA00022692"/>
    </source>
</evidence>
<feature type="transmembrane region" description="Helical" evidence="6">
    <location>
        <begin position="438"/>
        <end position="462"/>
    </location>
</feature>
<sequence>MSKYLFYNYLITTIRTLHKQPVFSAIKILSLTLGLVCALLVLAHVQYIYSFDKRFPNWQSIYRVVSSNIDRDYIGVSDPFVKTLPQEYAQIQHIARVRPASAPFSRVTDNSNEASINSFVWVDPAIISLFSLEFVRGDSSTALAEINSIVLSETFARKYFGEEDALGQILAFDDRADLTVTGVMRDLPANTSLRIEAMISADTGYQINPAEFMNFTSFGASTTTQTFFSVSNQAEADIIANDLDNFLDRHINDASFSGQRNLRVLLEPLSDVYLSPRNELSTDEYNLRGGTVGANIFYGLIIFALLILLTSCVNYANLSMSQLQQRGREIGVRKAVGANQEQIVVQFLLETLTITLIALILAAPLIQAAVPVYTNLTNTAFTVDDMLQSDRLPWMLLFVLATGLLSGLLPALTTARIQPSNIVKGATLRGKLSRSIRASITVFQFSLSGTLVILAVGTVFLIDHLNELEIGFNRYNLVVLDHGFTLAQRRDNYQGWDETNSALNNELAQHPGILNVAESTVAPPNTGWSNPWRRLHWPENRTPLTNTIGVDENFIETMQLQLIAGRALTQDFPADFMEGEYGDTERIYGAVVSRSALDDFELGTPEEALDEILYWSGFYTYRIVGVVEDFRFAGGLEDSDRSASILWATNQPGFFTILRIDPSQREAALAHIDSVWEQHRPGTPVSRRFFEQTYDQLIYERTNGINKASLFAAFITICIAAMGLYALAVYATQRRIKEVGVRKTLGATSLSIVGLLSWDFIKPVAMACVVSWITGYLAVSYFYAQFYSYPEIPIGVYIAIAAGTVLLATFTVAVQCFLAANTNPVQSLRCE</sequence>
<name>A0A2A4X3E7_9GAMM</name>
<feature type="transmembrane region" description="Helical" evidence="6">
    <location>
        <begin position="296"/>
        <end position="318"/>
    </location>
</feature>
<feature type="domain" description="ABC3 transporter permease C-terminal" evidence="7">
    <location>
        <begin position="301"/>
        <end position="419"/>
    </location>
</feature>